<comment type="caution">
    <text evidence="1">The sequence shown here is derived from an EMBL/GenBank/DDBJ whole genome shotgun (WGS) entry which is preliminary data.</text>
</comment>
<organism evidence="1 2">
    <name type="scientific">Halonotius terrestris</name>
    <dbReference type="NCBI Taxonomy" id="2487750"/>
    <lineage>
        <taxon>Archaea</taxon>
        <taxon>Methanobacteriati</taxon>
        <taxon>Methanobacteriota</taxon>
        <taxon>Stenosarchaea group</taxon>
        <taxon>Halobacteria</taxon>
        <taxon>Halobacteriales</taxon>
        <taxon>Haloferacaceae</taxon>
        <taxon>Halonotius</taxon>
    </lineage>
</organism>
<gene>
    <name evidence="1" type="ORF">EGH24_04345</name>
</gene>
<sequence>MDLDAATTEDGETVYIDRNDAERGSVGPFHPVYEDEAGTDRWGYYCSGCEGFDNAMDTMGRIVCNACENVRKPDEWDAAHE</sequence>
<evidence type="ECO:0000313" key="1">
    <source>
        <dbReference type="EMBL" id="TQQ82684.1"/>
    </source>
</evidence>
<dbReference type="AlphaFoldDB" id="A0A8J8TCZ2"/>
<protein>
    <submittedName>
        <fullName evidence="1">GNAT family acetyltransferase</fullName>
    </submittedName>
</protein>
<keyword evidence="2" id="KW-1185">Reference proteome</keyword>
<dbReference type="InterPro" id="IPR043854">
    <property type="entry name" value="DUF5816"/>
</dbReference>
<dbReference type="RefSeq" id="WP_142978949.1">
    <property type="nucleotide sequence ID" value="NZ_RKLU01000002.1"/>
</dbReference>
<reference evidence="1" key="1">
    <citation type="submission" date="2019-02" db="EMBL/GenBank/DDBJ databases">
        <title>Halonotius sp. a new haloarchaeum isolated from saline soil.</title>
        <authorList>
            <person name="Duran-Viseras A."/>
            <person name="Sanchez-Porro C."/>
            <person name="Ventosa A."/>
        </authorList>
    </citation>
    <scope>NUCLEOTIDE SEQUENCE</scope>
    <source>
        <strain evidence="1">F15B</strain>
    </source>
</reference>
<dbReference type="Proteomes" id="UP000705823">
    <property type="component" value="Unassembled WGS sequence"/>
</dbReference>
<proteinExistence type="predicted"/>
<dbReference type="EMBL" id="RKLU01000002">
    <property type="protein sequence ID" value="TQQ82684.1"/>
    <property type="molecule type" value="Genomic_DNA"/>
</dbReference>
<dbReference type="Pfam" id="PF19133">
    <property type="entry name" value="DUF5816"/>
    <property type="match status" value="1"/>
</dbReference>
<name>A0A8J8TCZ2_9EURY</name>
<accession>A0A8J8TCZ2</accession>
<evidence type="ECO:0000313" key="2">
    <source>
        <dbReference type="Proteomes" id="UP000705823"/>
    </source>
</evidence>
<dbReference type="OrthoDB" id="333505at2157"/>